<dbReference type="GO" id="GO:0003700">
    <property type="term" value="F:DNA-binding transcription factor activity"/>
    <property type="evidence" value="ECO:0007669"/>
    <property type="project" value="InterPro"/>
</dbReference>
<sequence>MSSTKDSPNTEDSGAYAEDSALTQLLGNGPKVSIIAAFLADPDPEFDYNVTEIADLAGVSRNTVYRHLDDLVDIGVIQKTRESGGSPRYKLNEDNAAAKRMAQLEWDLIDVLYEEE</sequence>
<feature type="domain" description="HTH arsR-type" evidence="1">
    <location>
        <begin position="21"/>
        <end position="106"/>
    </location>
</feature>
<name>A0AAE4F0N2_9EURY</name>
<proteinExistence type="predicted"/>
<dbReference type="SMART" id="SM00418">
    <property type="entry name" value="HTH_ARSR"/>
    <property type="match status" value="1"/>
</dbReference>
<reference evidence="2 3" key="1">
    <citation type="submission" date="2022-06" db="EMBL/GenBank/DDBJ databases">
        <title>Haloarcula sp. a new haloarchaeum isolate from saline soil.</title>
        <authorList>
            <person name="Strakova D."/>
            <person name="Galisteo C."/>
            <person name="Sanchez-Porro C."/>
            <person name="Ventosa A."/>
        </authorList>
    </citation>
    <scope>NUCLEOTIDE SEQUENCE [LARGE SCALE GENOMIC DNA]</scope>
    <source>
        <strain evidence="2 3">S1AR25-5A</strain>
    </source>
</reference>
<dbReference type="InterPro" id="IPR055766">
    <property type="entry name" value="DUF7342"/>
</dbReference>
<dbReference type="InterPro" id="IPR036390">
    <property type="entry name" value="WH_DNA-bd_sf"/>
</dbReference>
<accession>A0AAE4F0N2</accession>
<dbReference type="RefSeq" id="WP_310898184.1">
    <property type="nucleotide sequence ID" value="NZ_JAMQOM010000020.1"/>
</dbReference>
<protein>
    <submittedName>
        <fullName evidence="2">Winged helix-turn-helix domain-containing protein</fullName>
    </submittedName>
</protein>
<evidence type="ECO:0000313" key="3">
    <source>
        <dbReference type="Proteomes" id="UP001253439"/>
    </source>
</evidence>
<dbReference type="CDD" id="cd00090">
    <property type="entry name" value="HTH_ARSR"/>
    <property type="match status" value="1"/>
</dbReference>
<dbReference type="InterPro" id="IPR036388">
    <property type="entry name" value="WH-like_DNA-bd_sf"/>
</dbReference>
<comment type="caution">
    <text evidence="2">The sequence shown here is derived from an EMBL/GenBank/DDBJ whole genome shotgun (WGS) entry which is preliminary data.</text>
</comment>
<dbReference type="InterPro" id="IPR011991">
    <property type="entry name" value="ArsR-like_HTH"/>
</dbReference>
<dbReference type="EMBL" id="JAMQOM010000020">
    <property type="protein sequence ID" value="MDS0223658.1"/>
    <property type="molecule type" value="Genomic_DNA"/>
</dbReference>
<evidence type="ECO:0000259" key="1">
    <source>
        <dbReference type="SMART" id="SM00418"/>
    </source>
</evidence>
<gene>
    <name evidence="2" type="ORF">NDI54_20150</name>
</gene>
<dbReference type="Proteomes" id="UP001253439">
    <property type="component" value="Unassembled WGS sequence"/>
</dbReference>
<dbReference type="Pfam" id="PF24033">
    <property type="entry name" value="DUF7342"/>
    <property type="match status" value="1"/>
</dbReference>
<dbReference type="InterPro" id="IPR001845">
    <property type="entry name" value="HTH_ArsR_DNA-bd_dom"/>
</dbReference>
<dbReference type="SUPFAM" id="SSF46785">
    <property type="entry name" value="Winged helix' DNA-binding domain"/>
    <property type="match status" value="1"/>
</dbReference>
<dbReference type="Gene3D" id="1.10.10.10">
    <property type="entry name" value="Winged helix-like DNA-binding domain superfamily/Winged helix DNA-binding domain"/>
    <property type="match status" value="1"/>
</dbReference>
<dbReference type="AlphaFoldDB" id="A0AAE4F0N2"/>
<keyword evidence="3" id="KW-1185">Reference proteome</keyword>
<evidence type="ECO:0000313" key="2">
    <source>
        <dbReference type="EMBL" id="MDS0223658.1"/>
    </source>
</evidence>
<organism evidence="2 3">
    <name type="scientific">Haloarcula terrestris</name>
    <dbReference type="NCBI Taxonomy" id="2950533"/>
    <lineage>
        <taxon>Archaea</taxon>
        <taxon>Methanobacteriati</taxon>
        <taxon>Methanobacteriota</taxon>
        <taxon>Stenosarchaea group</taxon>
        <taxon>Halobacteria</taxon>
        <taxon>Halobacteriales</taxon>
        <taxon>Haloarculaceae</taxon>
        <taxon>Haloarcula</taxon>
    </lineage>
</organism>